<protein>
    <recommendedName>
        <fullName evidence="5">Protein-lysine N-methyltransferase pipiens_009066</fullName>
        <ecNumber evidence="5">2.1.1.-</ecNumber>
    </recommendedName>
</protein>
<dbReference type="GO" id="GO:0032259">
    <property type="term" value="P:methylation"/>
    <property type="evidence" value="ECO:0007669"/>
    <property type="project" value="UniProtKB-KW"/>
</dbReference>
<keyword evidence="2 5" id="KW-0963">Cytoplasm</keyword>
<evidence type="ECO:0000256" key="2">
    <source>
        <dbReference type="ARBA" id="ARBA00022490"/>
    </source>
</evidence>
<dbReference type="SUPFAM" id="SSF53335">
    <property type="entry name" value="S-adenosyl-L-methionine-dependent methyltransferases"/>
    <property type="match status" value="1"/>
</dbReference>
<evidence type="ECO:0000313" key="8">
    <source>
        <dbReference type="Proteomes" id="UP001562425"/>
    </source>
</evidence>
<organism evidence="7 8">
    <name type="scientific">Culex pipiens pipiens</name>
    <name type="common">Northern house mosquito</name>
    <dbReference type="NCBI Taxonomy" id="38569"/>
    <lineage>
        <taxon>Eukaryota</taxon>
        <taxon>Metazoa</taxon>
        <taxon>Ecdysozoa</taxon>
        <taxon>Arthropoda</taxon>
        <taxon>Hexapoda</taxon>
        <taxon>Insecta</taxon>
        <taxon>Pterygota</taxon>
        <taxon>Neoptera</taxon>
        <taxon>Endopterygota</taxon>
        <taxon>Diptera</taxon>
        <taxon>Nematocera</taxon>
        <taxon>Culicoidea</taxon>
        <taxon>Culicidae</taxon>
        <taxon>Culicinae</taxon>
        <taxon>Culicini</taxon>
        <taxon>Culex</taxon>
        <taxon>Culex</taxon>
    </lineage>
</organism>
<evidence type="ECO:0000256" key="3">
    <source>
        <dbReference type="ARBA" id="ARBA00022603"/>
    </source>
</evidence>
<proteinExistence type="inferred from homology"/>
<gene>
    <name evidence="7" type="ORF">pipiens_009066</name>
</gene>
<comment type="caution">
    <text evidence="7">The sequence shown here is derived from an EMBL/GenBank/DDBJ whole genome shotgun (WGS) entry which is preliminary data.</text>
</comment>
<comment type="function">
    <text evidence="5">S-adenosyl-L-methionine-dependent protein-lysine N-methyltransferase that methylates elongation factor 1-alpha.</text>
</comment>
<dbReference type="InterPro" id="IPR029063">
    <property type="entry name" value="SAM-dependent_MTases_sf"/>
</dbReference>
<dbReference type="GO" id="GO:0016279">
    <property type="term" value="F:protein-lysine N-methyltransferase activity"/>
    <property type="evidence" value="ECO:0007669"/>
    <property type="project" value="UniProtKB-UniRule"/>
</dbReference>
<dbReference type="GO" id="GO:0005737">
    <property type="term" value="C:cytoplasm"/>
    <property type="evidence" value="ECO:0007669"/>
    <property type="project" value="UniProtKB-SubCell"/>
</dbReference>
<keyword evidence="8" id="KW-1185">Reference proteome</keyword>
<evidence type="ECO:0000313" key="7">
    <source>
        <dbReference type="EMBL" id="KAL1398315.1"/>
    </source>
</evidence>
<keyword evidence="4 5" id="KW-0808">Transferase</keyword>
<name>A0ABD1DG86_CULPP</name>
<dbReference type="Proteomes" id="UP001562425">
    <property type="component" value="Unassembled WGS sequence"/>
</dbReference>
<evidence type="ECO:0000256" key="5">
    <source>
        <dbReference type="HAMAP-Rule" id="MF_03187"/>
    </source>
</evidence>
<feature type="compositionally biased region" description="Polar residues" evidence="6">
    <location>
        <begin position="207"/>
        <end position="242"/>
    </location>
</feature>
<sequence>MELFNICSADRNIREVVAAEPTILGLKKAAFQLLKKPILALVMEASGFKVSNDQVLKLIKHNIVMVLTLNEIWTEAEVEHSTLGCVQQQQQTKTEARVTEQSDNEELVDVIVPDEEFDETDENENLSLQNTSELQAKHTPAKNISIELQHLAEVTPSTSNKESQPCEQFGDEDLDVTTNVNESAPLLNAPELNDQTSEQSPLLGDVSPSSNQSTKGSASGQQLEQEPCTSGKSPKRSQQQAVKSQKFDDICVKKELGTKLNEISLSPGPGLIAVDLGSSQCAYYLIMSTQTASYDSDDDDCRLPADTLAVLQEFLKEKELREQAEQSREKTGTDFEEDWQLSQFWYNTSTKEKLASVVRHFRKSLGDGLRVALLSAPSLYQHVKAVADNVTLFEFDQRFESVGSAFHHFDYKRAVEEDYLDECKESFDIILADPPFLAEECIEKLGIVVRKIAKPDCKVVLCSGYVVREWAEKHLKLELCKFEPEHERNLGNQFSSYANFNLDQVLAEES</sequence>
<dbReference type="PANTHER" id="PTHR13200">
    <property type="entry name" value="EEF1A LYSINE METHYLTRANSFERASE 1"/>
    <property type="match status" value="1"/>
</dbReference>
<dbReference type="InterPro" id="IPR002052">
    <property type="entry name" value="DNA_methylase_N6_adenine_CS"/>
</dbReference>
<dbReference type="Pfam" id="PF10237">
    <property type="entry name" value="N6-adenineMlase"/>
    <property type="match status" value="1"/>
</dbReference>
<dbReference type="EMBL" id="JBEHCU010005936">
    <property type="protein sequence ID" value="KAL1398315.1"/>
    <property type="molecule type" value="Genomic_DNA"/>
</dbReference>
<dbReference type="AlphaFoldDB" id="A0ABD1DG86"/>
<dbReference type="PANTHER" id="PTHR13200:SF0">
    <property type="entry name" value="EEF1A LYSINE METHYLTRANSFERASE 1"/>
    <property type="match status" value="1"/>
</dbReference>
<accession>A0ABD1DG86</accession>
<evidence type="ECO:0000256" key="1">
    <source>
        <dbReference type="ARBA" id="ARBA00004496"/>
    </source>
</evidence>
<dbReference type="PROSITE" id="PS00092">
    <property type="entry name" value="N6_MTASE"/>
    <property type="match status" value="1"/>
</dbReference>
<dbReference type="InterPro" id="IPR041370">
    <property type="entry name" value="Mlase_EEF1AKMT1/ZCCHC4"/>
</dbReference>
<keyword evidence="3 5" id="KW-0489">Methyltransferase</keyword>
<evidence type="ECO:0000256" key="6">
    <source>
        <dbReference type="SAM" id="MobiDB-lite"/>
    </source>
</evidence>
<comment type="similarity">
    <text evidence="5">Belongs to the class I-like SAM-binding methyltransferase superfamily. EFM5 family.</text>
</comment>
<dbReference type="HAMAP" id="MF_03187">
    <property type="entry name" value="Methyltr_EFM5"/>
    <property type="match status" value="1"/>
</dbReference>
<reference evidence="7 8" key="1">
    <citation type="submission" date="2024-05" db="EMBL/GenBank/DDBJ databases">
        <title>Culex pipiens pipiens assembly and annotation.</title>
        <authorList>
            <person name="Alout H."/>
            <person name="Durand T."/>
        </authorList>
    </citation>
    <scope>NUCLEOTIDE SEQUENCE [LARGE SCALE GENOMIC DNA]</scope>
    <source>
        <strain evidence="7">HA-2024</strain>
        <tissue evidence="7">Whole body</tissue>
    </source>
</reference>
<dbReference type="EC" id="2.1.1.-" evidence="5"/>
<feature type="region of interest" description="Disordered" evidence="6">
    <location>
        <begin position="187"/>
        <end position="242"/>
    </location>
</feature>
<dbReference type="Gene3D" id="3.10.20.10">
    <property type="match status" value="1"/>
</dbReference>
<comment type="subcellular location">
    <subcellularLocation>
        <location evidence="1 5">Cytoplasm</location>
    </subcellularLocation>
</comment>
<evidence type="ECO:0000256" key="4">
    <source>
        <dbReference type="ARBA" id="ARBA00022679"/>
    </source>
</evidence>
<dbReference type="InterPro" id="IPR019369">
    <property type="entry name" value="Efm5/EEF1AKMT1"/>
</dbReference>